<feature type="non-terminal residue" evidence="1">
    <location>
        <position position="57"/>
    </location>
</feature>
<evidence type="ECO:0000313" key="2">
    <source>
        <dbReference type="Proteomes" id="UP000887226"/>
    </source>
</evidence>
<proteinExistence type="predicted"/>
<organism evidence="1 2">
    <name type="scientific">Calycina marina</name>
    <dbReference type="NCBI Taxonomy" id="1763456"/>
    <lineage>
        <taxon>Eukaryota</taxon>
        <taxon>Fungi</taxon>
        <taxon>Dikarya</taxon>
        <taxon>Ascomycota</taxon>
        <taxon>Pezizomycotina</taxon>
        <taxon>Leotiomycetes</taxon>
        <taxon>Helotiales</taxon>
        <taxon>Pezizellaceae</taxon>
        <taxon>Calycina</taxon>
    </lineage>
</organism>
<gene>
    <name evidence="1" type="ORF">BJ878DRAFT_486516</name>
</gene>
<protein>
    <submittedName>
        <fullName evidence="1">Uncharacterized protein</fullName>
    </submittedName>
</protein>
<comment type="caution">
    <text evidence="1">The sequence shown here is derived from an EMBL/GenBank/DDBJ whole genome shotgun (WGS) entry which is preliminary data.</text>
</comment>
<evidence type="ECO:0000313" key="1">
    <source>
        <dbReference type="EMBL" id="KAG9248766.1"/>
    </source>
</evidence>
<dbReference type="EMBL" id="MU253743">
    <property type="protein sequence ID" value="KAG9248766.1"/>
    <property type="molecule type" value="Genomic_DNA"/>
</dbReference>
<name>A0A9P7ZBK4_9HELO</name>
<dbReference type="OrthoDB" id="3564644at2759"/>
<dbReference type="Proteomes" id="UP000887226">
    <property type="component" value="Unassembled WGS sequence"/>
</dbReference>
<dbReference type="AlphaFoldDB" id="A0A9P7ZBK4"/>
<sequence length="57" mass="6412">MATVHLLKARLNVVESALHELFSRCLGLSYFPNTWKNAEVAMLPKLAKKDLGPLYDP</sequence>
<accession>A0A9P7ZBK4</accession>
<reference evidence="1" key="1">
    <citation type="journal article" date="2021" name="IMA Fungus">
        <title>Genomic characterization of three marine fungi, including Emericellopsis atlantica sp. nov. with signatures of a generalist lifestyle and marine biomass degradation.</title>
        <authorList>
            <person name="Hagestad O.C."/>
            <person name="Hou L."/>
            <person name="Andersen J.H."/>
            <person name="Hansen E.H."/>
            <person name="Altermark B."/>
            <person name="Li C."/>
            <person name="Kuhnert E."/>
            <person name="Cox R.J."/>
            <person name="Crous P.W."/>
            <person name="Spatafora J.W."/>
            <person name="Lail K."/>
            <person name="Amirebrahimi M."/>
            <person name="Lipzen A."/>
            <person name="Pangilinan J."/>
            <person name="Andreopoulos W."/>
            <person name="Hayes R.D."/>
            <person name="Ng V."/>
            <person name="Grigoriev I.V."/>
            <person name="Jackson S.A."/>
            <person name="Sutton T.D.S."/>
            <person name="Dobson A.D.W."/>
            <person name="Rama T."/>
        </authorList>
    </citation>
    <scope>NUCLEOTIDE SEQUENCE</scope>
    <source>
        <strain evidence="1">TRa3180A</strain>
    </source>
</reference>
<keyword evidence="2" id="KW-1185">Reference proteome</keyword>